<sequence length="303" mass="32568">MEQYLIIDVGGTNIKSALMQKDGTIKSKKQLSTAKNLEDFQAQILSLVAEVAEKIHGVAFSIPGKVDPHSAVVYHGGALPFIDGLDLKQLVHTKAPDVAVSSENDGKAGALGEYWQGSLQGHPNSAIITLGTGVGGGLILNGQIFRGSHFQAGELSFLYGGKLEDKPILYGLRGSAVKMIHDIGKALHFENLGDGKAAFQAIIQKEEQAVKIFENYCRDIAILILDMHAMLDLTHYAIGGGISAQPILIEEINRQYDLLADSILDRGIKIVKLSLQRPQIIAATLGNDANLYGALYGLVNTEK</sequence>
<dbReference type="Pfam" id="PF00480">
    <property type="entry name" value="ROK"/>
    <property type="match status" value="2"/>
</dbReference>
<accession>A0A366SFV9</accession>
<organism evidence="2 3">
    <name type="scientific">Enterococcus cecorum</name>
    <dbReference type="NCBI Taxonomy" id="44008"/>
    <lineage>
        <taxon>Bacteria</taxon>
        <taxon>Bacillati</taxon>
        <taxon>Bacillota</taxon>
        <taxon>Bacilli</taxon>
        <taxon>Lactobacillales</taxon>
        <taxon>Enterococcaceae</taxon>
        <taxon>Enterococcus</taxon>
    </lineage>
</organism>
<dbReference type="CDD" id="cd24152">
    <property type="entry name" value="ASKHA_NBD_ROK-like"/>
    <property type="match status" value="1"/>
</dbReference>
<dbReference type="InterPro" id="IPR043129">
    <property type="entry name" value="ATPase_NBD"/>
</dbReference>
<dbReference type="InterPro" id="IPR000600">
    <property type="entry name" value="ROK"/>
</dbReference>
<evidence type="ECO:0000313" key="3">
    <source>
        <dbReference type="Proteomes" id="UP000252800"/>
    </source>
</evidence>
<dbReference type="AlphaFoldDB" id="A0A366SFV9"/>
<dbReference type="Proteomes" id="UP000252800">
    <property type="component" value="Unassembled WGS sequence"/>
</dbReference>
<dbReference type="SUPFAM" id="SSF53067">
    <property type="entry name" value="Actin-like ATPase domain"/>
    <property type="match status" value="1"/>
</dbReference>
<proteinExistence type="inferred from homology"/>
<evidence type="ECO:0000256" key="1">
    <source>
        <dbReference type="ARBA" id="ARBA00006479"/>
    </source>
</evidence>
<name>A0A366SFV9_9ENTE</name>
<evidence type="ECO:0000313" key="2">
    <source>
        <dbReference type="EMBL" id="RBR27983.1"/>
    </source>
</evidence>
<evidence type="ECO:0008006" key="4">
    <source>
        <dbReference type="Google" id="ProtNLM"/>
    </source>
</evidence>
<dbReference type="Gene3D" id="3.30.420.40">
    <property type="match status" value="2"/>
</dbReference>
<dbReference type="EMBL" id="LEOY01000019">
    <property type="protein sequence ID" value="RBR27983.1"/>
    <property type="molecule type" value="Genomic_DNA"/>
</dbReference>
<comment type="caution">
    <text evidence="2">The sequence shown here is derived from an EMBL/GenBank/DDBJ whole genome shotgun (WGS) entry which is preliminary data.</text>
</comment>
<dbReference type="RefSeq" id="WP_113785024.1">
    <property type="nucleotide sequence ID" value="NZ_KZ845746.1"/>
</dbReference>
<dbReference type="PANTHER" id="PTHR18964">
    <property type="entry name" value="ROK (REPRESSOR, ORF, KINASE) FAMILY"/>
    <property type="match status" value="1"/>
</dbReference>
<dbReference type="PANTHER" id="PTHR18964:SF170">
    <property type="entry name" value="SUGAR KINASE"/>
    <property type="match status" value="1"/>
</dbReference>
<comment type="similarity">
    <text evidence="1">Belongs to the ROK (NagC/XylR) family.</text>
</comment>
<reference evidence="2 3" key="1">
    <citation type="submission" date="2015-06" db="EMBL/GenBank/DDBJ databases">
        <title>The Genome Sequence of Enterococcus cecorum 170AEA1.</title>
        <authorList>
            <consortium name="The Broad Institute Genomics Platform"/>
            <consortium name="The Broad Institute Genome Sequencing Center for Infectious Disease"/>
            <person name="Earl A.M."/>
            <person name="Van Tyne D."/>
            <person name="Lebreton F."/>
            <person name="Saavedra J.T."/>
            <person name="Gilmore M.S."/>
            <person name="Manson McGuire A."/>
            <person name="Clock S."/>
            <person name="Crupain M."/>
            <person name="Rangan U."/>
            <person name="Young S."/>
            <person name="Abouelleil A."/>
            <person name="Cao P."/>
            <person name="Chapman S.B."/>
            <person name="Griggs A."/>
            <person name="Priest M."/>
            <person name="Shea T."/>
            <person name="Wortman J."/>
            <person name="Nusbaum C."/>
            <person name="Birren B."/>
        </authorList>
    </citation>
    <scope>NUCLEOTIDE SEQUENCE [LARGE SCALE GENOMIC DNA]</scope>
    <source>
        <strain evidence="2 3">170AEA1</strain>
    </source>
</reference>
<gene>
    <name evidence="2" type="ORF">EB18_01948</name>
</gene>
<protein>
    <recommendedName>
        <fullName evidence="4">ROK family protein</fullName>
    </recommendedName>
</protein>